<evidence type="ECO:0000256" key="1">
    <source>
        <dbReference type="ARBA" id="ARBA00007623"/>
    </source>
</evidence>
<evidence type="ECO:0000259" key="6">
    <source>
        <dbReference type="PROSITE" id="PS50203"/>
    </source>
</evidence>
<dbReference type="Proteomes" id="UP001501319">
    <property type="component" value="Unassembled WGS sequence"/>
</dbReference>
<dbReference type="InterPro" id="IPR022684">
    <property type="entry name" value="Calpain_cysteine_protease"/>
</dbReference>
<name>A0ABN2FA11_9ACTN</name>
<dbReference type="PANTHER" id="PTHR10183">
    <property type="entry name" value="CALPAIN"/>
    <property type="match status" value="1"/>
</dbReference>
<dbReference type="PANTHER" id="PTHR10183:SF379">
    <property type="entry name" value="CALPAIN-5"/>
    <property type="match status" value="1"/>
</dbReference>
<dbReference type="Pfam" id="PF00648">
    <property type="entry name" value="Peptidase_C2"/>
    <property type="match status" value="1"/>
</dbReference>
<feature type="domain" description="Calpain catalytic" evidence="6">
    <location>
        <begin position="189"/>
        <end position="468"/>
    </location>
</feature>
<evidence type="ECO:0000256" key="2">
    <source>
        <dbReference type="ARBA" id="ARBA00022670"/>
    </source>
</evidence>
<organism evidence="7 8">
    <name type="scientific">Kribbella alba</name>
    <dbReference type="NCBI Taxonomy" id="190197"/>
    <lineage>
        <taxon>Bacteria</taxon>
        <taxon>Bacillati</taxon>
        <taxon>Actinomycetota</taxon>
        <taxon>Actinomycetes</taxon>
        <taxon>Propionibacteriales</taxon>
        <taxon>Kribbellaceae</taxon>
        <taxon>Kribbella</taxon>
    </lineage>
</organism>
<feature type="active site" evidence="5">
    <location>
        <position position="449"/>
    </location>
</feature>
<dbReference type="PROSITE" id="PS00139">
    <property type="entry name" value="THIOL_PROTEASE_CYS"/>
    <property type="match status" value="1"/>
</dbReference>
<keyword evidence="3 5" id="KW-0378">Hydrolase</keyword>
<feature type="active site" evidence="5">
    <location>
        <position position="465"/>
    </location>
</feature>
<keyword evidence="8" id="KW-1185">Reference proteome</keyword>
<keyword evidence="4 5" id="KW-0788">Thiol protease</keyword>
<dbReference type="InterPro" id="IPR038765">
    <property type="entry name" value="Papain-like_cys_pep_sf"/>
</dbReference>
<reference evidence="7 8" key="1">
    <citation type="journal article" date="2019" name="Int. J. Syst. Evol. Microbiol.">
        <title>The Global Catalogue of Microorganisms (GCM) 10K type strain sequencing project: providing services to taxonomists for standard genome sequencing and annotation.</title>
        <authorList>
            <consortium name="The Broad Institute Genomics Platform"/>
            <consortium name="The Broad Institute Genome Sequencing Center for Infectious Disease"/>
            <person name="Wu L."/>
            <person name="Ma J."/>
        </authorList>
    </citation>
    <scope>NUCLEOTIDE SEQUENCE [LARGE SCALE GENOMIC DNA]</scope>
    <source>
        <strain evidence="7 8">JCM 14306</strain>
    </source>
</reference>
<proteinExistence type="inferred from homology"/>
<accession>A0ABN2FA11</accession>
<keyword evidence="2 5" id="KW-0645">Protease</keyword>
<dbReference type="EMBL" id="BAAANE010000004">
    <property type="protein sequence ID" value="GAA1636375.1"/>
    <property type="molecule type" value="Genomic_DNA"/>
</dbReference>
<feature type="active site" evidence="5">
    <location>
        <position position="278"/>
    </location>
</feature>
<comment type="caution">
    <text evidence="7">The sequence shown here is derived from an EMBL/GenBank/DDBJ whole genome shotgun (WGS) entry which is preliminary data.</text>
</comment>
<evidence type="ECO:0000256" key="3">
    <source>
        <dbReference type="ARBA" id="ARBA00022801"/>
    </source>
</evidence>
<evidence type="ECO:0000256" key="4">
    <source>
        <dbReference type="ARBA" id="ARBA00022807"/>
    </source>
</evidence>
<evidence type="ECO:0000256" key="5">
    <source>
        <dbReference type="PROSITE-ProRule" id="PRU00239"/>
    </source>
</evidence>
<dbReference type="InterPro" id="IPR001300">
    <property type="entry name" value="Peptidase_C2_calpain_cat"/>
</dbReference>
<dbReference type="RefSeq" id="WP_344111518.1">
    <property type="nucleotide sequence ID" value="NZ_BAAANE010000004.1"/>
</dbReference>
<evidence type="ECO:0000313" key="8">
    <source>
        <dbReference type="Proteomes" id="UP001501319"/>
    </source>
</evidence>
<evidence type="ECO:0000313" key="7">
    <source>
        <dbReference type="EMBL" id="GAA1636375.1"/>
    </source>
</evidence>
<protein>
    <recommendedName>
        <fullName evidence="6">Calpain catalytic domain-containing protein</fullName>
    </recommendedName>
</protein>
<gene>
    <name evidence="7" type="ORF">GCM10009744_26800</name>
</gene>
<comment type="similarity">
    <text evidence="1">Belongs to the peptidase C2 family.</text>
</comment>
<dbReference type="SUPFAM" id="SSF54001">
    <property type="entry name" value="Cysteine proteinases"/>
    <property type="match status" value="1"/>
</dbReference>
<dbReference type="PROSITE" id="PS50203">
    <property type="entry name" value="CALPAIN_CAT"/>
    <property type="match status" value="1"/>
</dbReference>
<dbReference type="InterPro" id="IPR000169">
    <property type="entry name" value="Pept_cys_AS"/>
</dbReference>
<sequence>MTYAGFDLPRVRKLAGELRTMARTSPQLHGDVRKVLQEAENHLNGKPATTSQRLALVNVSVFGMALSPPGNLAGSLGDMAGSIDRRATHLEKCSALMDECKGTVDPALVFNDEPPPDLEKIRKALEALRAMRTKDTGMNGNRDDLRAVVGTLKGLTGAELDLLLDQASPEDLASLRNQMASSHGGGIWPFADNGLPVGERVDFASALLAKTGPENMGKFQTAFPWLQPGFDSTDVYLDKFNDQTGKSTNGMHYGTPSDPLFTGKPLAEDIYQGQLGDCWFIASMTATAQTNPDFLRQGIRENPNGTLSVRIWDKDGNQRWVTMNRELPLDQNGSPVGAHGDGSTWAAYYEKAFAIVYEGDGGGAPDGKGGDPRYDKAEQGSYGALEWDYNEKAPPYLTGHKSEGIGTDYDDVKKSFDGGHPVIVASNSDKNNVPDKWTQQQKDAYVSRHVYYVKSISGDKVVLGNPWGPDSATVTVTKDEFKKLFQDAQELQVGG</sequence>
<dbReference type="Gene3D" id="3.90.70.10">
    <property type="entry name" value="Cysteine proteinases"/>
    <property type="match status" value="1"/>
</dbReference>